<dbReference type="InterPro" id="IPR014718">
    <property type="entry name" value="GH-type_carb-bd"/>
</dbReference>
<sequence>MAADGWQRMVCVETANVLDDVVTLAPDQMHVLGGSIWVESL</sequence>
<dbReference type="SUPFAM" id="SSF74650">
    <property type="entry name" value="Galactose mutarotase-like"/>
    <property type="match status" value="1"/>
</dbReference>
<dbReference type="GO" id="GO:0030246">
    <property type="term" value="F:carbohydrate binding"/>
    <property type="evidence" value="ECO:0007669"/>
    <property type="project" value="InterPro"/>
</dbReference>
<dbReference type="EMBL" id="RBUA01001526">
    <property type="protein sequence ID" value="RMU41579.1"/>
    <property type="molecule type" value="Genomic_DNA"/>
</dbReference>
<name>A0A3M5U6M5_PSESX</name>
<evidence type="ECO:0000313" key="1">
    <source>
        <dbReference type="EMBL" id="RMU41579.1"/>
    </source>
</evidence>
<dbReference type="InterPro" id="IPR011013">
    <property type="entry name" value="Gal_mutarotase_sf_dom"/>
</dbReference>
<dbReference type="GO" id="GO:0005975">
    <property type="term" value="P:carbohydrate metabolic process"/>
    <property type="evidence" value="ECO:0007669"/>
    <property type="project" value="InterPro"/>
</dbReference>
<dbReference type="Proteomes" id="UP000280395">
    <property type="component" value="Unassembled WGS sequence"/>
</dbReference>
<reference evidence="1 2" key="1">
    <citation type="submission" date="2018-08" db="EMBL/GenBank/DDBJ databases">
        <title>Recombination of ecologically and evolutionarily significant loci maintains genetic cohesion in the Pseudomonas syringae species complex.</title>
        <authorList>
            <person name="Dillon M."/>
            <person name="Thakur S."/>
            <person name="Almeida R.N.D."/>
            <person name="Weir B.S."/>
            <person name="Guttman D.S."/>
        </authorList>
    </citation>
    <scope>NUCLEOTIDE SEQUENCE [LARGE SCALE GENOMIC DNA]</scope>
    <source>
        <strain evidence="1 2">ICMP 14479</strain>
    </source>
</reference>
<dbReference type="AlphaFoldDB" id="A0A3M5U6M5"/>
<proteinExistence type="predicted"/>
<accession>A0A3M5U6M5</accession>
<dbReference type="Gene3D" id="2.70.98.10">
    <property type="match status" value="1"/>
</dbReference>
<protein>
    <submittedName>
        <fullName evidence="1">Uncharacterized protein</fullName>
    </submittedName>
</protein>
<evidence type="ECO:0000313" key="2">
    <source>
        <dbReference type="Proteomes" id="UP000280395"/>
    </source>
</evidence>
<gene>
    <name evidence="1" type="ORF">ALP29_200941</name>
</gene>
<organism evidence="1 2">
    <name type="scientific">Pseudomonas syringae pv. avii</name>
    <dbReference type="NCBI Taxonomy" id="663959"/>
    <lineage>
        <taxon>Bacteria</taxon>
        <taxon>Pseudomonadati</taxon>
        <taxon>Pseudomonadota</taxon>
        <taxon>Gammaproteobacteria</taxon>
        <taxon>Pseudomonadales</taxon>
        <taxon>Pseudomonadaceae</taxon>
        <taxon>Pseudomonas</taxon>
        <taxon>Pseudomonas syringae</taxon>
    </lineage>
</organism>
<comment type="caution">
    <text evidence="1">The sequence shown here is derived from an EMBL/GenBank/DDBJ whole genome shotgun (WGS) entry which is preliminary data.</text>
</comment>
<dbReference type="GO" id="GO:0003824">
    <property type="term" value="F:catalytic activity"/>
    <property type="evidence" value="ECO:0007669"/>
    <property type="project" value="InterPro"/>
</dbReference>